<feature type="chain" id="PRO_5040810123" evidence="1">
    <location>
        <begin position="24"/>
        <end position="208"/>
    </location>
</feature>
<organism evidence="2 3">
    <name type="scientific">Solirubrobacter ginsenosidimutans</name>
    <dbReference type="NCBI Taxonomy" id="490573"/>
    <lineage>
        <taxon>Bacteria</taxon>
        <taxon>Bacillati</taxon>
        <taxon>Actinomycetota</taxon>
        <taxon>Thermoleophilia</taxon>
        <taxon>Solirubrobacterales</taxon>
        <taxon>Solirubrobacteraceae</taxon>
        <taxon>Solirubrobacter</taxon>
    </lineage>
</organism>
<evidence type="ECO:0000313" key="2">
    <source>
        <dbReference type="EMBL" id="MDA0165846.1"/>
    </source>
</evidence>
<reference evidence="2" key="1">
    <citation type="submission" date="2022-10" db="EMBL/GenBank/DDBJ databases">
        <title>The WGS of Solirubrobacter ginsenosidimutans DSM 21036.</title>
        <authorList>
            <person name="Jiang Z."/>
        </authorList>
    </citation>
    <scope>NUCLEOTIDE SEQUENCE</scope>
    <source>
        <strain evidence="2">DSM 21036</strain>
    </source>
</reference>
<sequence>MLRPIAALGSLIAVLAVAAPAHAAAPSCQRDGATLLAASGNARVVSVKEKAQHSETRRVRLYGCWTTTGRRFTLFLQRDFGLDLIERAHIEIVGGRYIGIIREFEGGASESQTAGTWDASKHVALRNSKPCDEVSIGDFSGVEDAVFYKNGGMAYSCNGNLRLTDGKGDRELEPQGAKVNSLAVSANSFNAGPVLLYRADTTLKLIVL</sequence>
<feature type="signal peptide" evidence="1">
    <location>
        <begin position="1"/>
        <end position="23"/>
    </location>
</feature>
<accession>A0A9X3MZG4</accession>
<dbReference type="RefSeq" id="WP_270045107.1">
    <property type="nucleotide sequence ID" value="NZ_JAPDOD010000053.1"/>
</dbReference>
<gene>
    <name evidence="2" type="ORF">OM076_36610</name>
</gene>
<evidence type="ECO:0000313" key="3">
    <source>
        <dbReference type="Proteomes" id="UP001149140"/>
    </source>
</evidence>
<evidence type="ECO:0000256" key="1">
    <source>
        <dbReference type="SAM" id="SignalP"/>
    </source>
</evidence>
<dbReference type="EMBL" id="JAPDOD010000053">
    <property type="protein sequence ID" value="MDA0165846.1"/>
    <property type="molecule type" value="Genomic_DNA"/>
</dbReference>
<dbReference type="Proteomes" id="UP001149140">
    <property type="component" value="Unassembled WGS sequence"/>
</dbReference>
<keyword evidence="3" id="KW-1185">Reference proteome</keyword>
<protein>
    <submittedName>
        <fullName evidence="2">Uncharacterized protein</fullName>
    </submittedName>
</protein>
<keyword evidence="1" id="KW-0732">Signal</keyword>
<name>A0A9X3MZG4_9ACTN</name>
<dbReference type="AlphaFoldDB" id="A0A9X3MZG4"/>
<comment type="caution">
    <text evidence="2">The sequence shown here is derived from an EMBL/GenBank/DDBJ whole genome shotgun (WGS) entry which is preliminary data.</text>
</comment>
<proteinExistence type="predicted"/>